<dbReference type="AlphaFoldDB" id="A0A1S7FUM4"/>
<dbReference type="KEGG" id="lwi:UE46_08570"/>
<dbReference type="Proteomes" id="UP000564536">
    <property type="component" value="Unassembled WGS sequence"/>
</dbReference>
<dbReference type="EMBL" id="CP011102">
    <property type="protein sequence ID" value="AQY51092.1"/>
    <property type="molecule type" value="Genomic_DNA"/>
</dbReference>
<keyword evidence="2 3" id="KW-0092">Biotin</keyword>
<reference evidence="5" key="2">
    <citation type="submission" date="2015-03" db="EMBL/GenBank/DDBJ databases">
        <authorList>
            <person name="Murphy D."/>
        </authorList>
    </citation>
    <scope>NUCLEOTIDE SEQUENCE [LARGE SCALE GENOMIC DNA]</scope>
    <source>
        <strain evidence="5">WS 4560</strain>
    </source>
</reference>
<dbReference type="PRINTS" id="PR01071">
    <property type="entry name" value="ACOABIOTINCC"/>
</dbReference>
<keyword evidence="3" id="KW-0443">Lipid metabolism</keyword>
<dbReference type="PROSITE" id="PS50968">
    <property type="entry name" value="BIOTINYL_LIPOYL"/>
    <property type="match status" value="1"/>
</dbReference>
<reference evidence="6 8" key="3">
    <citation type="submission" date="2020-03" db="EMBL/GenBank/DDBJ databases">
        <title>Soil Listeria distribution.</title>
        <authorList>
            <person name="Liao J."/>
            <person name="Wiedmann M."/>
        </authorList>
    </citation>
    <scope>NUCLEOTIDE SEQUENCE [LARGE SCALE GENOMIC DNA]</scope>
    <source>
        <strain evidence="6 8">FSL L7-1523</strain>
    </source>
</reference>
<evidence type="ECO:0000313" key="7">
    <source>
        <dbReference type="Proteomes" id="UP000223060"/>
    </source>
</evidence>
<evidence type="ECO:0000259" key="4">
    <source>
        <dbReference type="PROSITE" id="PS50968"/>
    </source>
</evidence>
<dbReference type="InterPro" id="IPR000089">
    <property type="entry name" value="Biotin_lipoyl"/>
</dbReference>
<evidence type="ECO:0000256" key="3">
    <source>
        <dbReference type="RuleBase" id="RU364072"/>
    </source>
</evidence>
<dbReference type="UniPathway" id="UPA00094"/>
<dbReference type="SUPFAM" id="SSF51230">
    <property type="entry name" value="Single hybrid motif"/>
    <property type="match status" value="1"/>
</dbReference>
<evidence type="ECO:0000256" key="1">
    <source>
        <dbReference type="ARBA" id="ARBA00017562"/>
    </source>
</evidence>
<comment type="pathway">
    <text evidence="3">Lipid metabolism; fatty acid biosynthesis.</text>
</comment>
<comment type="function">
    <text evidence="3">This protein is a component of the acetyl coenzyme A carboxylase complex; first, biotin carboxylase catalyzes the carboxylation of the carrier protein and then the transcarboxylase transfers the carboxyl group to form malonyl-CoA.</text>
</comment>
<dbReference type="Proteomes" id="UP000223060">
    <property type="component" value="Chromosome"/>
</dbReference>
<name>A0A1S7FUM4_9LIST</name>
<dbReference type="PANTHER" id="PTHR45266">
    <property type="entry name" value="OXALOACETATE DECARBOXYLASE ALPHA CHAIN"/>
    <property type="match status" value="1"/>
</dbReference>
<dbReference type="GO" id="GO:0009317">
    <property type="term" value="C:acetyl-CoA carboxylase complex"/>
    <property type="evidence" value="ECO:0007669"/>
    <property type="project" value="InterPro"/>
</dbReference>
<keyword evidence="3" id="KW-0276">Fatty acid metabolism</keyword>
<proteinExistence type="predicted"/>
<dbReference type="NCBIfam" id="TIGR00531">
    <property type="entry name" value="BCCP"/>
    <property type="match status" value="1"/>
</dbReference>
<evidence type="ECO:0000313" key="5">
    <source>
        <dbReference type="EMBL" id="AQY51092.1"/>
    </source>
</evidence>
<sequence>MLSINEIKQLVKLVDESSLTEFEYETEQGKIKMRKGGELVSPTVSAPVVQAVLPAPKVETEETPTPAAAPTEDFHVVTSPMVGTFYGSPNPESPAFVEPGSVVTVKSVVCIIEAMKLLNEVEADVNGEIVEVLVSNGELVEFGQPLFKVRKK</sequence>
<dbReference type="CDD" id="cd06850">
    <property type="entry name" value="biotinyl_domain"/>
    <property type="match status" value="1"/>
</dbReference>
<feature type="domain" description="Lipoyl-binding" evidence="4">
    <location>
        <begin position="74"/>
        <end position="150"/>
    </location>
</feature>
<evidence type="ECO:0000256" key="2">
    <source>
        <dbReference type="ARBA" id="ARBA00023267"/>
    </source>
</evidence>
<dbReference type="GO" id="GO:0006633">
    <property type="term" value="P:fatty acid biosynthetic process"/>
    <property type="evidence" value="ECO:0007669"/>
    <property type="project" value="UniProtKB-UniPathway"/>
</dbReference>
<dbReference type="GO" id="GO:0003989">
    <property type="term" value="F:acetyl-CoA carboxylase activity"/>
    <property type="evidence" value="ECO:0007669"/>
    <property type="project" value="InterPro"/>
</dbReference>
<evidence type="ECO:0000313" key="8">
    <source>
        <dbReference type="Proteomes" id="UP000564536"/>
    </source>
</evidence>
<organism evidence="5 7">
    <name type="scientific">Listeria weihenstephanensis</name>
    <dbReference type="NCBI Taxonomy" id="1006155"/>
    <lineage>
        <taxon>Bacteria</taxon>
        <taxon>Bacillati</taxon>
        <taxon>Bacillota</taxon>
        <taxon>Bacilli</taxon>
        <taxon>Bacillales</taxon>
        <taxon>Listeriaceae</taxon>
        <taxon>Listeria</taxon>
    </lineage>
</organism>
<dbReference type="RefSeq" id="WP_036062370.1">
    <property type="nucleotide sequence ID" value="NZ_CP011102.1"/>
</dbReference>
<evidence type="ECO:0000313" key="6">
    <source>
        <dbReference type="EMBL" id="MBC1500082.1"/>
    </source>
</evidence>
<protein>
    <recommendedName>
        <fullName evidence="1 3">Biotin carboxyl carrier protein of acetyl-CoA carboxylase</fullName>
    </recommendedName>
</protein>
<dbReference type="PANTHER" id="PTHR45266:SF3">
    <property type="entry name" value="OXALOACETATE DECARBOXYLASE ALPHA CHAIN"/>
    <property type="match status" value="1"/>
</dbReference>
<dbReference type="EMBL" id="JAARRL010000006">
    <property type="protein sequence ID" value="MBC1500082.1"/>
    <property type="molecule type" value="Genomic_DNA"/>
</dbReference>
<dbReference type="InterPro" id="IPR050709">
    <property type="entry name" value="Biotin_Carboxyl_Carrier/Decarb"/>
</dbReference>
<keyword evidence="3" id="KW-0444">Lipid biosynthesis</keyword>
<reference evidence="7" key="1">
    <citation type="submission" date="2015-03" db="EMBL/GenBank/DDBJ databases">
        <authorList>
            <person name="Ferrari E."/>
            <person name="Walter M.C."/>
            <person name="Huptas C."/>
            <person name="Scherer S."/>
            <person name="Mueller-Herbst S."/>
        </authorList>
    </citation>
    <scope>NUCLEOTIDE SEQUENCE [LARGE SCALE GENOMIC DNA]</scope>
    <source>
        <strain evidence="7">LWP01</strain>
    </source>
</reference>
<dbReference type="InterPro" id="IPR001249">
    <property type="entry name" value="AcCoA_biotinCC"/>
</dbReference>
<keyword evidence="3" id="KW-0275">Fatty acid biosynthesis</keyword>
<gene>
    <name evidence="6" type="primary">accB</name>
    <name evidence="6" type="ORF">HB943_05650</name>
    <name evidence="5" type="ORF">UE46_08570</name>
</gene>
<dbReference type="InterPro" id="IPR011053">
    <property type="entry name" value="Single_hybrid_motif"/>
</dbReference>
<accession>A0A1S7FUM4</accession>
<dbReference type="Pfam" id="PF00364">
    <property type="entry name" value="Biotin_lipoyl"/>
    <property type="match status" value="1"/>
</dbReference>
<dbReference type="Gene3D" id="2.40.50.100">
    <property type="match status" value="1"/>
</dbReference>
<keyword evidence="7" id="KW-1185">Reference proteome</keyword>